<dbReference type="Proteomes" id="UP001233999">
    <property type="component" value="Unassembled WGS sequence"/>
</dbReference>
<keyword evidence="2" id="KW-1185">Reference proteome</keyword>
<comment type="caution">
    <text evidence="1">The sequence shown here is derived from an EMBL/GenBank/DDBJ whole genome shotgun (WGS) entry which is preliminary data.</text>
</comment>
<accession>A0AAD8ECY6</accession>
<proteinExistence type="predicted"/>
<evidence type="ECO:0000313" key="1">
    <source>
        <dbReference type="EMBL" id="KAJ9585910.1"/>
    </source>
</evidence>
<evidence type="ECO:0000313" key="2">
    <source>
        <dbReference type="Proteomes" id="UP001233999"/>
    </source>
</evidence>
<feature type="non-terminal residue" evidence="1">
    <location>
        <position position="84"/>
    </location>
</feature>
<gene>
    <name evidence="1" type="ORF">L9F63_020444</name>
</gene>
<sequence length="84" mass="9333">MPNQNIDILYGWKGILKSIPVVSIKRHMRVKRCRERKGMKASERINDGASISAARAAQVDDVIASVTLELLQPGKSFIKSVVEL</sequence>
<protein>
    <submittedName>
        <fullName evidence="1">Uncharacterized protein</fullName>
    </submittedName>
</protein>
<dbReference type="AlphaFoldDB" id="A0AAD8ECY6"/>
<name>A0AAD8ECY6_DIPPU</name>
<reference evidence="1" key="1">
    <citation type="journal article" date="2023" name="IScience">
        <title>Live-bearing cockroach genome reveals convergent evolutionary mechanisms linked to viviparity in insects and beyond.</title>
        <authorList>
            <person name="Fouks B."/>
            <person name="Harrison M.C."/>
            <person name="Mikhailova A.A."/>
            <person name="Marchal E."/>
            <person name="English S."/>
            <person name="Carruthers M."/>
            <person name="Jennings E.C."/>
            <person name="Chiamaka E.L."/>
            <person name="Frigard R.A."/>
            <person name="Pippel M."/>
            <person name="Attardo G.M."/>
            <person name="Benoit J.B."/>
            <person name="Bornberg-Bauer E."/>
            <person name="Tobe S.S."/>
        </authorList>
    </citation>
    <scope>NUCLEOTIDE SEQUENCE</scope>
    <source>
        <strain evidence="1">Stay&amp;Tobe</strain>
    </source>
</reference>
<dbReference type="EMBL" id="JASPKZ010007236">
    <property type="protein sequence ID" value="KAJ9585910.1"/>
    <property type="molecule type" value="Genomic_DNA"/>
</dbReference>
<organism evidence="1 2">
    <name type="scientific">Diploptera punctata</name>
    <name type="common">Pacific beetle cockroach</name>
    <dbReference type="NCBI Taxonomy" id="6984"/>
    <lineage>
        <taxon>Eukaryota</taxon>
        <taxon>Metazoa</taxon>
        <taxon>Ecdysozoa</taxon>
        <taxon>Arthropoda</taxon>
        <taxon>Hexapoda</taxon>
        <taxon>Insecta</taxon>
        <taxon>Pterygota</taxon>
        <taxon>Neoptera</taxon>
        <taxon>Polyneoptera</taxon>
        <taxon>Dictyoptera</taxon>
        <taxon>Blattodea</taxon>
        <taxon>Blaberoidea</taxon>
        <taxon>Blaberidae</taxon>
        <taxon>Diplopterinae</taxon>
        <taxon>Diploptera</taxon>
    </lineage>
</organism>
<reference evidence="1" key="2">
    <citation type="submission" date="2023-05" db="EMBL/GenBank/DDBJ databases">
        <authorList>
            <person name="Fouks B."/>
        </authorList>
    </citation>
    <scope>NUCLEOTIDE SEQUENCE</scope>
    <source>
        <strain evidence="1">Stay&amp;Tobe</strain>
        <tissue evidence="1">Testes</tissue>
    </source>
</reference>